<comment type="caution">
    <text evidence="2">The sequence shown here is derived from an EMBL/GenBank/DDBJ whole genome shotgun (WGS) entry which is preliminary data.</text>
</comment>
<accession>A0ABN7WW11</accession>
<proteinExistence type="predicted"/>
<dbReference type="EMBL" id="CAJVQB010068250">
    <property type="protein sequence ID" value="CAG8842190.1"/>
    <property type="molecule type" value="Genomic_DNA"/>
</dbReference>
<dbReference type="Proteomes" id="UP000789901">
    <property type="component" value="Unassembled WGS sequence"/>
</dbReference>
<reference evidence="2 3" key="1">
    <citation type="submission" date="2021-06" db="EMBL/GenBank/DDBJ databases">
        <authorList>
            <person name="Kallberg Y."/>
            <person name="Tangrot J."/>
            <person name="Rosling A."/>
        </authorList>
    </citation>
    <scope>NUCLEOTIDE SEQUENCE [LARGE SCALE GENOMIC DNA]</scope>
    <source>
        <strain evidence="2 3">120-4 pot B 10/14</strain>
    </source>
</reference>
<protein>
    <submittedName>
        <fullName evidence="2">45667_t:CDS:1</fullName>
    </submittedName>
</protein>
<evidence type="ECO:0000256" key="1">
    <source>
        <dbReference type="SAM" id="MobiDB-lite"/>
    </source>
</evidence>
<gene>
    <name evidence="2" type="ORF">GMARGA_LOCUS35849</name>
</gene>
<feature type="compositionally biased region" description="Basic and acidic residues" evidence="1">
    <location>
        <begin position="9"/>
        <end position="35"/>
    </location>
</feature>
<sequence>DETIINLNDEDRYHKPNDESSEIRNHYPKNLKTENKSPFIRPKLKNRNLINLPEETSKKKTYLYS</sequence>
<keyword evidence="3" id="KW-1185">Reference proteome</keyword>
<feature type="non-terminal residue" evidence="2">
    <location>
        <position position="1"/>
    </location>
</feature>
<organism evidence="2 3">
    <name type="scientific">Gigaspora margarita</name>
    <dbReference type="NCBI Taxonomy" id="4874"/>
    <lineage>
        <taxon>Eukaryota</taxon>
        <taxon>Fungi</taxon>
        <taxon>Fungi incertae sedis</taxon>
        <taxon>Mucoromycota</taxon>
        <taxon>Glomeromycotina</taxon>
        <taxon>Glomeromycetes</taxon>
        <taxon>Diversisporales</taxon>
        <taxon>Gigasporaceae</taxon>
        <taxon>Gigaspora</taxon>
    </lineage>
</organism>
<feature type="non-terminal residue" evidence="2">
    <location>
        <position position="65"/>
    </location>
</feature>
<feature type="region of interest" description="Disordered" evidence="1">
    <location>
        <begin position="1"/>
        <end position="45"/>
    </location>
</feature>
<evidence type="ECO:0000313" key="3">
    <source>
        <dbReference type="Proteomes" id="UP000789901"/>
    </source>
</evidence>
<evidence type="ECO:0000313" key="2">
    <source>
        <dbReference type="EMBL" id="CAG8842190.1"/>
    </source>
</evidence>
<name>A0ABN7WW11_GIGMA</name>